<accession>A0A061IZR2</accession>
<keyword evidence="2" id="KW-1185">Reference proteome</keyword>
<name>A0A061IZR2_TRYRA</name>
<reference evidence="1 2" key="1">
    <citation type="submission" date="2013-07" db="EMBL/GenBank/DDBJ databases">
        <authorList>
            <person name="Stoco P.H."/>
            <person name="Wagner G."/>
            <person name="Gerber A."/>
            <person name="Zaha A."/>
            <person name="Thompson C."/>
            <person name="Bartholomeu D.C."/>
            <person name="Luckemeyer D.D."/>
            <person name="Bahia D."/>
            <person name="Loreto E."/>
            <person name="Prestes E.B."/>
            <person name="Lima F.M."/>
            <person name="Rodrigues-Luiz G."/>
            <person name="Vallejo G.A."/>
            <person name="Filho J.F."/>
            <person name="Monteiro K.M."/>
            <person name="Tyler K.M."/>
            <person name="de Almeida L.G."/>
            <person name="Ortiz M.F."/>
            <person name="Siervo M.A."/>
            <person name="de Moraes M.H."/>
            <person name="Cunha O.L."/>
            <person name="Mendonca-Neto R."/>
            <person name="Silva R."/>
            <person name="Teixeira S.M."/>
            <person name="Murta S.M."/>
            <person name="Sincero T.C."/>
            <person name="Mendes T.A."/>
            <person name="Urmenyi T.P."/>
            <person name="Silva V.G."/>
            <person name="da Rocha W.D."/>
            <person name="Andersson B."/>
            <person name="Romanha A.J."/>
            <person name="Steindel M."/>
            <person name="de Vasconcelos A.T."/>
            <person name="Grisard E.C."/>
        </authorList>
    </citation>
    <scope>NUCLEOTIDE SEQUENCE [LARGE SCALE GENOMIC DNA]</scope>
    <source>
        <strain evidence="1 2">SC58</strain>
    </source>
</reference>
<sequence>MSHGSALTRTLDETGVERFAFSYIFRRVETAMRVQYGSKRVFVTACKDIGQLWSALDCSVVENDEHQALVSLWPQFLEEGLLFMTSESPLLCARAFLESVVMSASCSTVKVVSSIAAANTACVGEIIPRLLSEMSRRTTTLSSLIPPLGQLQEVTRVIELLQEYQLASADNASSLNITKLVEAYNALVERYASLFVEEVAFPSYWNLDLDKSSLLFVNGAHPAIYFCFMSLVRLVQWCGYRVHMIDDVPCRQIVAHVWESGALVVAAVAEEKELSESLKKQLQLDTMHFVLFARMFRKFVGDSLFGGVSCSLLRLLESVARCLRPTPDSSEFFAPRTDALDMDVWNVPPVEASEWAGTFDANGRKKADAFVPWSEEFIRASYVRKAQMPPNDWQYTSFRNL</sequence>
<gene>
    <name evidence="1" type="ORF">TRSC58_04774</name>
</gene>
<dbReference type="VEuPathDB" id="TriTrypDB:TRSC58_04774"/>
<dbReference type="EMBL" id="AUPL01004774">
    <property type="protein sequence ID" value="ESL07535.1"/>
    <property type="molecule type" value="Genomic_DNA"/>
</dbReference>
<evidence type="ECO:0000313" key="2">
    <source>
        <dbReference type="Proteomes" id="UP000031737"/>
    </source>
</evidence>
<organism evidence="1 2">
    <name type="scientific">Trypanosoma rangeli SC58</name>
    <dbReference type="NCBI Taxonomy" id="429131"/>
    <lineage>
        <taxon>Eukaryota</taxon>
        <taxon>Discoba</taxon>
        <taxon>Euglenozoa</taxon>
        <taxon>Kinetoplastea</taxon>
        <taxon>Metakinetoplastina</taxon>
        <taxon>Trypanosomatida</taxon>
        <taxon>Trypanosomatidae</taxon>
        <taxon>Trypanosoma</taxon>
        <taxon>Herpetosoma</taxon>
    </lineage>
</organism>
<protein>
    <submittedName>
        <fullName evidence="1">Uncharacterized protein</fullName>
    </submittedName>
</protein>
<comment type="caution">
    <text evidence="1">The sequence shown here is derived from an EMBL/GenBank/DDBJ whole genome shotgun (WGS) entry which is preliminary data.</text>
</comment>
<dbReference type="OrthoDB" id="243536at2759"/>
<dbReference type="AlphaFoldDB" id="A0A061IZR2"/>
<dbReference type="Proteomes" id="UP000031737">
    <property type="component" value="Unassembled WGS sequence"/>
</dbReference>
<evidence type="ECO:0000313" key="1">
    <source>
        <dbReference type="EMBL" id="ESL07535.1"/>
    </source>
</evidence>
<proteinExistence type="predicted"/>